<keyword evidence="13" id="KW-1185">Reference proteome</keyword>
<feature type="transmembrane region" description="Helical" evidence="10">
    <location>
        <begin position="178"/>
        <end position="205"/>
    </location>
</feature>
<evidence type="ECO:0000256" key="7">
    <source>
        <dbReference type="ARBA" id="ARBA00022849"/>
    </source>
</evidence>
<evidence type="ECO:0000256" key="2">
    <source>
        <dbReference type="ARBA" id="ARBA00006433"/>
    </source>
</evidence>
<protein>
    <submittedName>
        <fullName evidence="12">Arsenic transporter</fullName>
    </submittedName>
</protein>
<comment type="similarity">
    <text evidence="3">Belongs to the CitM (TC 2.A.11) transporter family.</text>
</comment>
<evidence type="ECO:0000259" key="11">
    <source>
        <dbReference type="Pfam" id="PF03600"/>
    </source>
</evidence>
<evidence type="ECO:0000256" key="8">
    <source>
        <dbReference type="ARBA" id="ARBA00022989"/>
    </source>
</evidence>
<keyword evidence="7" id="KW-0059">Arsenical resistance</keyword>
<dbReference type="PRINTS" id="PR00758">
    <property type="entry name" value="ARSENICPUMP"/>
</dbReference>
<feature type="transmembrane region" description="Helical" evidence="10">
    <location>
        <begin position="325"/>
        <end position="350"/>
    </location>
</feature>
<dbReference type="PANTHER" id="PTHR43302:SF5">
    <property type="entry name" value="TRANSPORTER ARSB-RELATED"/>
    <property type="match status" value="1"/>
</dbReference>
<keyword evidence="8 10" id="KW-1133">Transmembrane helix</keyword>
<feature type="transmembrane region" description="Helical" evidence="10">
    <location>
        <begin position="31"/>
        <end position="49"/>
    </location>
</feature>
<organism evidence="12 13">
    <name type="scientific">Actinomycetospora endophytica</name>
    <dbReference type="NCBI Taxonomy" id="2291215"/>
    <lineage>
        <taxon>Bacteria</taxon>
        <taxon>Bacillati</taxon>
        <taxon>Actinomycetota</taxon>
        <taxon>Actinomycetes</taxon>
        <taxon>Pseudonocardiales</taxon>
        <taxon>Pseudonocardiaceae</taxon>
        <taxon>Actinomycetospora</taxon>
    </lineage>
</organism>
<evidence type="ECO:0000256" key="6">
    <source>
        <dbReference type="ARBA" id="ARBA00022692"/>
    </source>
</evidence>
<evidence type="ECO:0000256" key="5">
    <source>
        <dbReference type="ARBA" id="ARBA00022475"/>
    </source>
</evidence>
<dbReference type="PANTHER" id="PTHR43302">
    <property type="entry name" value="TRANSPORTER ARSB-RELATED"/>
    <property type="match status" value="1"/>
</dbReference>
<accession>A0ABS8PE69</accession>
<keyword evidence="9 10" id="KW-0472">Membrane</keyword>
<feature type="transmembrane region" description="Helical" evidence="10">
    <location>
        <begin position="56"/>
        <end position="76"/>
    </location>
</feature>
<gene>
    <name evidence="12" type="ORF">LQ327_24615</name>
</gene>
<keyword evidence="6 10" id="KW-0812">Transmembrane</keyword>
<evidence type="ECO:0000256" key="10">
    <source>
        <dbReference type="SAM" id="Phobius"/>
    </source>
</evidence>
<feature type="transmembrane region" description="Helical" evidence="10">
    <location>
        <begin position="117"/>
        <end position="142"/>
    </location>
</feature>
<reference evidence="12 13" key="1">
    <citation type="submission" date="2021-11" db="EMBL/GenBank/DDBJ databases">
        <title>Draft genome sequence of Actinomycetospora sp. SF1 isolated from the rhizosphere soil.</title>
        <authorList>
            <person name="Duangmal K."/>
            <person name="Chantavorakit T."/>
        </authorList>
    </citation>
    <scope>NUCLEOTIDE SEQUENCE [LARGE SCALE GENOMIC DNA]</scope>
    <source>
        <strain evidence="12 13">TBRC 5722</strain>
    </source>
</reference>
<evidence type="ECO:0000256" key="4">
    <source>
        <dbReference type="ARBA" id="ARBA00022448"/>
    </source>
</evidence>
<name>A0ABS8PE69_9PSEU</name>
<dbReference type="Proteomes" id="UP001199469">
    <property type="component" value="Unassembled WGS sequence"/>
</dbReference>
<dbReference type="RefSeq" id="WP_230738429.1">
    <property type="nucleotide sequence ID" value="NZ_JAJNDB010000006.1"/>
</dbReference>
<keyword evidence="4" id="KW-0813">Transport</keyword>
<evidence type="ECO:0000256" key="9">
    <source>
        <dbReference type="ARBA" id="ARBA00023136"/>
    </source>
</evidence>
<comment type="caution">
    <text evidence="12">The sequence shown here is derived from an EMBL/GenBank/DDBJ whole genome shotgun (WGS) entry which is preliminary data.</text>
</comment>
<dbReference type="InterPro" id="IPR004680">
    <property type="entry name" value="Cit_transptr-like_dom"/>
</dbReference>
<feature type="transmembrane region" description="Helical" evidence="10">
    <location>
        <begin position="242"/>
        <end position="259"/>
    </location>
</feature>
<feature type="transmembrane region" description="Helical" evidence="10">
    <location>
        <begin position="294"/>
        <end position="313"/>
    </location>
</feature>
<feature type="transmembrane region" description="Helical" evidence="10">
    <location>
        <begin position="412"/>
        <end position="434"/>
    </location>
</feature>
<comment type="similarity">
    <text evidence="2">Belongs to the ArsB family.</text>
</comment>
<sequence>MTGPAATALAVALLAAVLVVAVARPRGLPEAAAAIPAAAIAVVTGLLTWDDALAEIVRLGPTVGFLAAVLVLAHLADAEGVFTWAGSLLSRGHRRESRDPDVDGDRADVGRSLYRRVFAVAAATTAVLSLDATVVLLTPVVVRTARRLRVATEPAAYACAHLANSASLLLPVSNLTNLLAVAAAGLSFLHFAGLMTLPWLVVLAVEYVGLRWVFRSELTRPAPDDPAGTTDDDTPDDDGAPAFALVVLALTLVGFAVAAPLGVEPVWVAVAGAVVLGARSLLARRTTPTQLVSAAAPLFCLFVLALGIVVAAVGKHGLGGVLSGIVAPLGTGLAGLLAVAVLAAVLANVVNNLPATLLLLAAFGPTPSTPTVLAMLIGVGVGPNLTYVGSLATLLWRRVMLDEGTAPSLRRFTVAGLVTTPAALLVGTVALWLVT</sequence>
<proteinExistence type="inferred from homology"/>
<evidence type="ECO:0000256" key="1">
    <source>
        <dbReference type="ARBA" id="ARBA00004651"/>
    </source>
</evidence>
<evidence type="ECO:0000313" key="13">
    <source>
        <dbReference type="Proteomes" id="UP001199469"/>
    </source>
</evidence>
<comment type="subcellular location">
    <subcellularLocation>
        <location evidence="1">Cell membrane</location>
        <topology evidence="1">Multi-pass membrane protein</topology>
    </subcellularLocation>
</comment>
<evidence type="ECO:0000256" key="3">
    <source>
        <dbReference type="ARBA" id="ARBA00009843"/>
    </source>
</evidence>
<keyword evidence="5" id="KW-1003">Cell membrane</keyword>
<dbReference type="EMBL" id="JAJNDB010000006">
    <property type="protein sequence ID" value="MCD2196561.1"/>
    <property type="molecule type" value="Genomic_DNA"/>
</dbReference>
<feature type="transmembrane region" description="Helical" evidence="10">
    <location>
        <begin position="357"/>
        <end position="378"/>
    </location>
</feature>
<dbReference type="Pfam" id="PF03600">
    <property type="entry name" value="CitMHS"/>
    <property type="match status" value="1"/>
</dbReference>
<dbReference type="InterPro" id="IPR000802">
    <property type="entry name" value="Arsenical_pump_ArsB"/>
</dbReference>
<evidence type="ECO:0000313" key="12">
    <source>
        <dbReference type="EMBL" id="MCD2196561.1"/>
    </source>
</evidence>
<feature type="domain" description="Citrate transporter-like" evidence="11">
    <location>
        <begin position="25"/>
        <end position="377"/>
    </location>
</feature>
<feature type="transmembrane region" description="Helical" evidence="10">
    <location>
        <begin position="265"/>
        <end position="282"/>
    </location>
</feature>